<dbReference type="GO" id="GO:0046872">
    <property type="term" value="F:metal ion binding"/>
    <property type="evidence" value="ECO:0007669"/>
    <property type="project" value="UniProtKB-KW"/>
</dbReference>
<evidence type="ECO:0000256" key="2">
    <source>
        <dbReference type="ARBA" id="ARBA00023004"/>
    </source>
</evidence>
<dbReference type="InterPro" id="IPR007197">
    <property type="entry name" value="rSAM"/>
</dbReference>
<dbReference type="InterPro" id="IPR040086">
    <property type="entry name" value="MJ0683-like"/>
</dbReference>
<dbReference type="SUPFAM" id="SSF102114">
    <property type="entry name" value="Radical SAM enzymes"/>
    <property type="match status" value="1"/>
</dbReference>
<protein>
    <submittedName>
        <fullName evidence="6">DNA repair photolyase</fullName>
    </submittedName>
</protein>
<dbReference type="SFLD" id="SFLDG01084">
    <property type="entry name" value="Uncharacterised_Radical_SAM_Su"/>
    <property type="match status" value="1"/>
</dbReference>
<dbReference type="CDD" id="cd01335">
    <property type="entry name" value="Radical_SAM"/>
    <property type="match status" value="1"/>
</dbReference>
<sequence length="426" mass="47620">MRPTYNYALSLTSQFPFCSMPLRLDSYSACQFACHYCFAAARGGASTKRRLQAAEPDALRRRLERMDSGAKPASMIDEMLSAKIPIHFGGMSDPFNPLEHELRTTYKLLEVLASFDYPTVISTKSDMCVQDEYIALLKRRNFVTQISLSSSSDELLERMDIGAPNATRRLQAIRTLADAGAVATCRIQPVLPKREDDVPELIERLAQAGARHVSVEHLKLAVEPSNHLRLSSALGFDVKQYFEEAGSTRVGREWVLPVEYRVRQQVEHRRLAHNSGMLYGAADSDLLHLSDGSSCCSGVDLLGLKSRFTFTFTQAVRAARDFRIEFHSIADEWRPQKSIARYVNSKSRLGKSSGVEAYIRDSWNGLAHGASPAMYYGVRPTDEYDGEGCRIYQLDPSVARLMLNRNAPESPPSSQGKPRGSHKCSR</sequence>
<dbReference type="Gene3D" id="3.80.30.30">
    <property type="match status" value="1"/>
</dbReference>
<dbReference type="GO" id="GO:0016829">
    <property type="term" value="F:lyase activity"/>
    <property type="evidence" value="ECO:0007669"/>
    <property type="project" value="UniProtKB-KW"/>
</dbReference>
<evidence type="ECO:0000313" key="7">
    <source>
        <dbReference type="Proteomes" id="UP000198917"/>
    </source>
</evidence>
<feature type="domain" description="Radical SAM core" evidence="5">
    <location>
        <begin position="28"/>
        <end position="204"/>
    </location>
</feature>
<dbReference type="GO" id="GO:0051536">
    <property type="term" value="F:iron-sulfur cluster binding"/>
    <property type="evidence" value="ECO:0007669"/>
    <property type="project" value="UniProtKB-KW"/>
</dbReference>
<name>A0A7Z7BS67_9HYPH</name>
<dbReference type="Proteomes" id="UP000198917">
    <property type="component" value="Unassembled WGS sequence"/>
</dbReference>
<evidence type="ECO:0000256" key="3">
    <source>
        <dbReference type="ARBA" id="ARBA00023014"/>
    </source>
</evidence>
<proteinExistence type="predicted"/>
<keyword evidence="3" id="KW-0411">Iron-sulfur</keyword>
<dbReference type="PANTHER" id="PTHR43432">
    <property type="entry name" value="SLR0285 PROTEIN"/>
    <property type="match status" value="1"/>
</dbReference>
<reference evidence="6 7" key="1">
    <citation type="submission" date="2016-10" db="EMBL/GenBank/DDBJ databases">
        <authorList>
            <person name="Varghese N."/>
            <person name="Submissions S."/>
        </authorList>
    </citation>
    <scope>NUCLEOTIDE SEQUENCE [LARGE SCALE GENOMIC DNA]</scope>
    <source>
        <strain evidence="6 7">PDC82</strain>
    </source>
</reference>
<keyword evidence="2" id="KW-0408">Iron</keyword>
<evidence type="ECO:0000256" key="1">
    <source>
        <dbReference type="ARBA" id="ARBA00022723"/>
    </source>
</evidence>
<dbReference type="RefSeq" id="WP_143528148.1">
    <property type="nucleotide sequence ID" value="NZ_FNEW01000008.1"/>
</dbReference>
<comment type="caution">
    <text evidence="6">The sequence shown here is derived from an EMBL/GenBank/DDBJ whole genome shotgun (WGS) entry which is preliminary data.</text>
</comment>
<gene>
    <name evidence="6" type="ORF">SAMN05428983_4808</name>
</gene>
<dbReference type="AlphaFoldDB" id="A0A7Z7BS67"/>
<dbReference type="EMBL" id="FNEW01000008">
    <property type="protein sequence ID" value="SDK39466.1"/>
    <property type="molecule type" value="Genomic_DNA"/>
</dbReference>
<evidence type="ECO:0000256" key="4">
    <source>
        <dbReference type="SAM" id="MobiDB-lite"/>
    </source>
</evidence>
<accession>A0A7Z7BS67</accession>
<keyword evidence="1" id="KW-0479">Metal-binding</keyword>
<evidence type="ECO:0000259" key="5">
    <source>
        <dbReference type="Pfam" id="PF04055"/>
    </source>
</evidence>
<evidence type="ECO:0000313" key="6">
    <source>
        <dbReference type="EMBL" id="SDK39466.1"/>
    </source>
</evidence>
<keyword evidence="6" id="KW-0456">Lyase</keyword>
<feature type="region of interest" description="Disordered" evidence="4">
    <location>
        <begin position="404"/>
        <end position="426"/>
    </location>
</feature>
<organism evidence="6 7">
    <name type="scientific">Agrobacterium fabrum</name>
    <dbReference type="NCBI Taxonomy" id="1176649"/>
    <lineage>
        <taxon>Bacteria</taxon>
        <taxon>Pseudomonadati</taxon>
        <taxon>Pseudomonadota</taxon>
        <taxon>Alphaproteobacteria</taxon>
        <taxon>Hyphomicrobiales</taxon>
        <taxon>Rhizobiaceae</taxon>
        <taxon>Rhizobium/Agrobacterium group</taxon>
        <taxon>Agrobacterium</taxon>
        <taxon>Agrobacterium tumefaciens complex</taxon>
    </lineage>
</organism>
<dbReference type="SFLD" id="SFLDS00029">
    <property type="entry name" value="Radical_SAM"/>
    <property type="match status" value="1"/>
</dbReference>
<dbReference type="Pfam" id="PF04055">
    <property type="entry name" value="Radical_SAM"/>
    <property type="match status" value="1"/>
</dbReference>
<dbReference type="PANTHER" id="PTHR43432:SF3">
    <property type="entry name" value="SLR0285 PROTEIN"/>
    <property type="match status" value="1"/>
</dbReference>
<dbReference type="InterPro" id="IPR058240">
    <property type="entry name" value="rSAM_sf"/>
</dbReference>